<keyword evidence="3" id="KW-1185">Reference proteome</keyword>
<evidence type="ECO:0000313" key="2">
    <source>
        <dbReference type="EMBL" id="KAL3688975.1"/>
    </source>
</evidence>
<keyword evidence="1" id="KW-0732">Signal</keyword>
<dbReference type="PANTHER" id="PTHR32161">
    <property type="entry name" value="DPP6 N-TERMINAL DOMAIN-LIKE PROTEIN"/>
    <property type="match status" value="1"/>
</dbReference>
<dbReference type="Pfam" id="PF07676">
    <property type="entry name" value="PD40"/>
    <property type="match status" value="3"/>
</dbReference>
<protein>
    <submittedName>
        <fullName evidence="2">Uncharacterized protein</fullName>
    </submittedName>
</protein>
<dbReference type="AlphaFoldDB" id="A0ABD3HF43"/>
<dbReference type="SUPFAM" id="SSF82171">
    <property type="entry name" value="DPP6 N-terminal domain-like"/>
    <property type="match status" value="2"/>
</dbReference>
<evidence type="ECO:0000256" key="1">
    <source>
        <dbReference type="SAM" id="SignalP"/>
    </source>
</evidence>
<evidence type="ECO:0000313" key="3">
    <source>
        <dbReference type="Proteomes" id="UP001633002"/>
    </source>
</evidence>
<feature type="chain" id="PRO_5044854802" evidence="1">
    <location>
        <begin position="25"/>
        <end position="754"/>
    </location>
</feature>
<dbReference type="PANTHER" id="PTHR32161:SF8">
    <property type="entry name" value="DPP6 N-TERMINAL DOMAIN-LIKE PROTEIN"/>
    <property type="match status" value="1"/>
</dbReference>
<dbReference type="Gene3D" id="2.120.10.30">
    <property type="entry name" value="TolB, C-terminal domain"/>
    <property type="match status" value="3"/>
</dbReference>
<accession>A0ABD3HF43</accession>
<reference evidence="2 3" key="1">
    <citation type="submission" date="2024-09" db="EMBL/GenBank/DDBJ databases">
        <title>Chromosome-scale assembly of Riccia sorocarpa.</title>
        <authorList>
            <person name="Paukszto L."/>
        </authorList>
    </citation>
    <scope>NUCLEOTIDE SEQUENCE [LARGE SCALE GENOMIC DNA]</scope>
    <source>
        <strain evidence="2">LP-2024</strain>
        <tissue evidence="2">Aerial parts of the thallus</tissue>
    </source>
</reference>
<name>A0ABD3HF43_9MARC</name>
<dbReference type="Proteomes" id="UP001633002">
    <property type="component" value="Unassembled WGS sequence"/>
</dbReference>
<feature type="signal peptide" evidence="1">
    <location>
        <begin position="1"/>
        <end position="24"/>
    </location>
</feature>
<gene>
    <name evidence="2" type="ORF">R1sor_015284</name>
</gene>
<organism evidence="2 3">
    <name type="scientific">Riccia sorocarpa</name>
    <dbReference type="NCBI Taxonomy" id="122646"/>
    <lineage>
        <taxon>Eukaryota</taxon>
        <taxon>Viridiplantae</taxon>
        <taxon>Streptophyta</taxon>
        <taxon>Embryophyta</taxon>
        <taxon>Marchantiophyta</taxon>
        <taxon>Marchantiopsida</taxon>
        <taxon>Marchantiidae</taxon>
        <taxon>Marchantiales</taxon>
        <taxon>Ricciaceae</taxon>
        <taxon>Riccia</taxon>
    </lineage>
</organism>
<proteinExistence type="predicted"/>
<sequence>MQARMKKGLLVWVLLCALIVLGEAEGNLLDLGGTITFSSVGRSQYAYDVFSLSMPDSWSPPQTLDAENLKETRLTDGVSLNYNARFIEEDDRLALDSFISRNRPGEEDHDIAASRGSQSFIYVSERTGYPRMYINSTHDTKTSEKLAITTGAVEISVHNSELPFMNDRPSIGGGNLVFVSTVEPSGLAGIGWASVFSTNLKSGKTVRLSPAGVAEYSPAISPSGKWIAAAASTTRSRLENVLDSDIYVYRAHDGSQRRLVAKNGGWPTWLDEKTIFFHRQADDGWWSIYRLHLPADFGGEEEYKLSEPERITPPGVHVVTPAASRSANFLAVATRRPEFLKHVRHVELFDLKTSQFIKVTELLSPNVSYYSPFLSSSGKIIGYHRCRGNLQGPQSVSTMEPVPSPLPNLSLFRMDGTFSSFSPDGTSLAFIRDSADSALVVPAKSRGVYLITLAEKVTQTHIYTGRVFGIAWDPKRTGVMYLTAGKLFEPVDEEIHILSISNVFGKKYVTKQLTRSGTGNNGMPFPSPDGTKLIFRSGRSGYKNLYIMDAVDGEEKMLTRLTNGNWTDNHPRWSPSGEWITFISDRADPGSWNFDIYIMRPDGSGLRRILNTGPGIKSHPCFLEDERYIVFSSNYAGFSAEPISVSLQFMPQGEIFIANVDDPSSLRRLTHNSYEDGSAIWSSTRLNQSDLDRLSASGVAQSLKCNNPDHYEDVFPALGYSSAFSNRVTASSGCAHARKASMSSHGQNARVSVG</sequence>
<dbReference type="InterPro" id="IPR011042">
    <property type="entry name" value="6-blade_b-propeller_TolB-like"/>
</dbReference>
<dbReference type="InterPro" id="IPR011659">
    <property type="entry name" value="WD40"/>
</dbReference>
<comment type="caution">
    <text evidence="2">The sequence shown here is derived from an EMBL/GenBank/DDBJ whole genome shotgun (WGS) entry which is preliminary data.</text>
</comment>
<dbReference type="EMBL" id="JBJQOH010000004">
    <property type="protein sequence ID" value="KAL3688975.1"/>
    <property type="molecule type" value="Genomic_DNA"/>
</dbReference>